<dbReference type="NCBIfam" id="NF008095">
    <property type="entry name" value="PRK10837.1"/>
    <property type="match status" value="1"/>
</dbReference>
<evidence type="ECO:0000256" key="1">
    <source>
        <dbReference type="ARBA" id="ARBA00009437"/>
    </source>
</evidence>
<dbReference type="Pfam" id="PF03466">
    <property type="entry name" value="LysR_substrate"/>
    <property type="match status" value="1"/>
</dbReference>
<dbReference type="PANTHER" id="PTHR30126:SF94">
    <property type="entry name" value="LYSR FAMILY TRANSCRIPTIONAL REGULATOR"/>
    <property type="match status" value="1"/>
</dbReference>
<reference evidence="6 7" key="1">
    <citation type="submission" date="2015-09" db="EMBL/GenBank/DDBJ databases">
        <title>Genome announcement of multiple Pseudomonas syringae strains.</title>
        <authorList>
            <person name="Thakur S."/>
            <person name="Wang P.W."/>
            <person name="Gong Y."/>
            <person name="Weir B.S."/>
            <person name="Guttman D.S."/>
        </authorList>
    </citation>
    <scope>NUCLEOTIDE SEQUENCE [LARGE SCALE GENOMIC DNA]</scope>
    <source>
        <strain evidence="6 7">ICMP9419</strain>
    </source>
</reference>
<dbReference type="Proteomes" id="UP000050381">
    <property type="component" value="Unassembled WGS sequence"/>
</dbReference>
<dbReference type="SUPFAM" id="SSF53850">
    <property type="entry name" value="Periplasmic binding protein-like II"/>
    <property type="match status" value="1"/>
</dbReference>
<gene>
    <name evidence="6" type="ORF">ALO79_04633</name>
</gene>
<evidence type="ECO:0000313" key="6">
    <source>
        <dbReference type="EMBL" id="KPW94407.1"/>
    </source>
</evidence>
<dbReference type="SUPFAM" id="SSF46785">
    <property type="entry name" value="Winged helix' DNA-binding domain"/>
    <property type="match status" value="1"/>
</dbReference>
<evidence type="ECO:0000256" key="4">
    <source>
        <dbReference type="ARBA" id="ARBA00023163"/>
    </source>
</evidence>
<protein>
    <submittedName>
        <fullName evidence="6">LysR family transcriptional regulator YeiE</fullName>
    </submittedName>
</protein>
<dbReference type="InterPro" id="IPR000847">
    <property type="entry name" value="LysR_HTH_N"/>
</dbReference>
<evidence type="ECO:0000256" key="2">
    <source>
        <dbReference type="ARBA" id="ARBA00023015"/>
    </source>
</evidence>
<dbReference type="InterPro" id="IPR005119">
    <property type="entry name" value="LysR_subst-bd"/>
</dbReference>
<evidence type="ECO:0000313" key="7">
    <source>
        <dbReference type="Proteomes" id="UP000050381"/>
    </source>
</evidence>
<dbReference type="PROSITE" id="PS50931">
    <property type="entry name" value="HTH_LYSR"/>
    <property type="match status" value="1"/>
</dbReference>
<keyword evidence="4" id="KW-0804">Transcription</keyword>
<dbReference type="Pfam" id="PF00126">
    <property type="entry name" value="HTH_1"/>
    <property type="match status" value="1"/>
</dbReference>
<dbReference type="GO" id="GO:0003700">
    <property type="term" value="F:DNA-binding transcription factor activity"/>
    <property type="evidence" value="ECO:0007669"/>
    <property type="project" value="InterPro"/>
</dbReference>
<dbReference type="RefSeq" id="WP_028697120.1">
    <property type="nucleotide sequence ID" value="NZ_LIIH01000071.1"/>
</dbReference>
<dbReference type="InterPro" id="IPR036388">
    <property type="entry name" value="WH-like_DNA-bd_sf"/>
</dbReference>
<dbReference type="InterPro" id="IPR036390">
    <property type="entry name" value="WH_DNA-bd_sf"/>
</dbReference>
<keyword evidence="3" id="KW-0238">DNA-binding</keyword>
<proteinExistence type="inferred from homology"/>
<dbReference type="AlphaFoldDB" id="A0A0P9MQY9"/>
<dbReference type="CDD" id="cd08420">
    <property type="entry name" value="PBP2_CysL_like"/>
    <property type="match status" value="1"/>
</dbReference>
<organism evidence="6 7">
    <name type="scientific">Pseudomonas syringae pv. castaneae</name>
    <dbReference type="NCBI Taxonomy" id="264450"/>
    <lineage>
        <taxon>Bacteria</taxon>
        <taxon>Pseudomonadati</taxon>
        <taxon>Pseudomonadota</taxon>
        <taxon>Gammaproteobacteria</taxon>
        <taxon>Pseudomonadales</taxon>
        <taxon>Pseudomonadaceae</taxon>
        <taxon>Pseudomonas</taxon>
        <taxon>Pseudomonas syringae</taxon>
    </lineage>
</organism>
<evidence type="ECO:0000256" key="3">
    <source>
        <dbReference type="ARBA" id="ARBA00023125"/>
    </source>
</evidence>
<comment type="similarity">
    <text evidence="1">Belongs to the LysR transcriptional regulatory family.</text>
</comment>
<dbReference type="PATRIC" id="fig|264450.4.peg.5507"/>
<dbReference type="Gene3D" id="3.40.190.10">
    <property type="entry name" value="Periplasmic binding protein-like II"/>
    <property type="match status" value="2"/>
</dbReference>
<dbReference type="Gene3D" id="1.10.10.10">
    <property type="entry name" value="Winged helix-like DNA-binding domain superfamily/Winged helix DNA-binding domain"/>
    <property type="match status" value="1"/>
</dbReference>
<dbReference type="EMBL" id="LJQD01000315">
    <property type="protein sequence ID" value="KPW94407.1"/>
    <property type="molecule type" value="Genomic_DNA"/>
</dbReference>
<feature type="domain" description="HTH lysR-type" evidence="5">
    <location>
        <begin position="3"/>
        <end position="60"/>
    </location>
</feature>
<sequence length="297" mass="32502">MKLTLRQLHIFRAIAQLGSTTQASATLALSQSATSAALQELEGALDIRLFDRVGKRLVLNENGQALLPKAIRLLEAALEIEGGFRTDVVARLRVGCSTTIGNYIMPLLMQHMAERAGGTQIDVILGNSAEIARQAAQLSIDVGLVEGPSHQPTLAVQPWCEDELIIVAAADDPLAHKGRLSLSDLQEARWLVREEGSGTAEEVQRWLFPHLGAWRNARQIGSSEAIKRMVSAGVGISCLSYWVVGDLIAEGSLISLNHMIPEHKRQLHAIYHRDKFISRSLETFFSVIKDFASANAR</sequence>
<dbReference type="GO" id="GO:0000976">
    <property type="term" value="F:transcription cis-regulatory region binding"/>
    <property type="evidence" value="ECO:0007669"/>
    <property type="project" value="TreeGrafter"/>
</dbReference>
<dbReference type="PANTHER" id="PTHR30126">
    <property type="entry name" value="HTH-TYPE TRANSCRIPTIONAL REGULATOR"/>
    <property type="match status" value="1"/>
</dbReference>
<evidence type="ECO:0000259" key="5">
    <source>
        <dbReference type="PROSITE" id="PS50931"/>
    </source>
</evidence>
<keyword evidence="2" id="KW-0805">Transcription regulation</keyword>
<accession>A0A0P9MQY9</accession>
<comment type="caution">
    <text evidence="6">The sequence shown here is derived from an EMBL/GenBank/DDBJ whole genome shotgun (WGS) entry which is preliminary data.</text>
</comment>
<name>A0A0P9MQY9_PSESX</name>